<dbReference type="OrthoDB" id="2899097at2759"/>
<evidence type="ECO:0000313" key="2">
    <source>
        <dbReference type="Proteomes" id="UP000623467"/>
    </source>
</evidence>
<protein>
    <submittedName>
        <fullName evidence="1">Uncharacterized protein</fullName>
    </submittedName>
</protein>
<accession>A0A8H7CJZ8</accession>
<proteinExistence type="predicted"/>
<comment type="caution">
    <text evidence="1">The sequence shown here is derived from an EMBL/GenBank/DDBJ whole genome shotgun (WGS) entry which is preliminary data.</text>
</comment>
<gene>
    <name evidence="1" type="ORF">MSAN_02122300</name>
</gene>
<reference evidence="1" key="1">
    <citation type="submission" date="2020-05" db="EMBL/GenBank/DDBJ databases">
        <title>Mycena genomes resolve the evolution of fungal bioluminescence.</title>
        <authorList>
            <person name="Tsai I.J."/>
        </authorList>
    </citation>
    <scope>NUCLEOTIDE SEQUENCE</scope>
    <source>
        <strain evidence="1">160909Yilan</strain>
    </source>
</reference>
<keyword evidence="2" id="KW-1185">Reference proteome</keyword>
<dbReference type="AlphaFoldDB" id="A0A8H7CJZ8"/>
<organism evidence="1 2">
    <name type="scientific">Mycena sanguinolenta</name>
    <dbReference type="NCBI Taxonomy" id="230812"/>
    <lineage>
        <taxon>Eukaryota</taxon>
        <taxon>Fungi</taxon>
        <taxon>Dikarya</taxon>
        <taxon>Basidiomycota</taxon>
        <taxon>Agaricomycotina</taxon>
        <taxon>Agaricomycetes</taxon>
        <taxon>Agaricomycetidae</taxon>
        <taxon>Agaricales</taxon>
        <taxon>Marasmiineae</taxon>
        <taxon>Mycenaceae</taxon>
        <taxon>Mycena</taxon>
    </lineage>
</organism>
<dbReference type="EMBL" id="JACAZH010000030">
    <property type="protein sequence ID" value="KAF7340509.1"/>
    <property type="molecule type" value="Genomic_DNA"/>
</dbReference>
<dbReference type="Proteomes" id="UP000623467">
    <property type="component" value="Unassembled WGS sequence"/>
</dbReference>
<name>A0A8H7CJZ8_9AGAR</name>
<sequence>MTKRHATVLPHVKLATGDAVDTVEHAATFHCAEYVAEFYSGYSSRDRSFLHALLWHEYTTRRKEVSQKRLLFTQEHPDNIPCMLFDFTGPTCTIQVGSVEDLRSVFTSEVEQTTNSGGQLQLHLMSVLYGENGEPRVWPFLLRLEKAELDRWRRARAATSKQDFGEEVLKV</sequence>
<evidence type="ECO:0000313" key="1">
    <source>
        <dbReference type="EMBL" id="KAF7340509.1"/>
    </source>
</evidence>